<dbReference type="Pfam" id="PF01796">
    <property type="entry name" value="OB_ChsH2_C"/>
    <property type="match status" value="1"/>
</dbReference>
<dbReference type="AlphaFoldDB" id="A0A8J3W2V0"/>
<evidence type="ECO:0000259" key="1">
    <source>
        <dbReference type="Pfam" id="PF01796"/>
    </source>
</evidence>
<organism evidence="2 3">
    <name type="scientific">Planobispora longispora</name>
    <dbReference type="NCBI Taxonomy" id="28887"/>
    <lineage>
        <taxon>Bacteria</taxon>
        <taxon>Bacillati</taxon>
        <taxon>Actinomycetota</taxon>
        <taxon>Actinomycetes</taxon>
        <taxon>Streptosporangiales</taxon>
        <taxon>Streptosporangiaceae</taxon>
        <taxon>Planobispora</taxon>
    </lineage>
</organism>
<evidence type="ECO:0000313" key="2">
    <source>
        <dbReference type="EMBL" id="GIH73608.1"/>
    </source>
</evidence>
<dbReference type="InterPro" id="IPR052513">
    <property type="entry name" value="Thioester_dehydratase-like"/>
</dbReference>
<dbReference type="RefSeq" id="WP_203888369.1">
    <property type="nucleotide sequence ID" value="NZ_BOOH01000001.1"/>
</dbReference>
<evidence type="ECO:0000313" key="3">
    <source>
        <dbReference type="Proteomes" id="UP000616724"/>
    </source>
</evidence>
<dbReference type="InterPro" id="IPR012340">
    <property type="entry name" value="NA-bd_OB-fold"/>
</dbReference>
<comment type="caution">
    <text evidence="2">The sequence shown here is derived from an EMBL/GenBank/DDBJ whole genome shotgun (WGS) entry which is preliminary data.</text>
</comment>
<name>A0A8J3W2V0_9ACTN</name>
<dbReference type="PANTHER" id="PTHR34075">
    <property type="entry name" value="BLR3430 PROTEIN"/>
    <property type="match status" value="1"/>
</dbReference>
<reference evidence="2 3" key="1">
    <citation type="submission" date="2021-01" db="EMBL/GenBank/DDBJ databases">
        <title>Whole genome shotgun sequence of Planobispora longispora NBRC 13918.</title>
        <authorList>
            <person name="Komaki H."/>
            <person name="Tamura T."/>
        </authorList>
    </citation>
    <scope>NUCLEOTIDE SEQUENCE [LARGE SCALE GENOMIC DNA]</scope>
    <source>
        <strain evidence="2 3">NBRC 13918</strain>
    </source>
</reference>
<sequence>MIFPLPDLDEPLTGGFWHAAARDLLAFPQCASCERFCWYPEPRCPACGGPDLPWTEVRPAGTLYSWSVVHHAFLPAFAAQVPFVAAVAAIDSAPGVRLVSRLLGGDPAMDAPVRVEFGWLRLGEDRVRAPFLRRVP</sequence>
<dbReference type="Proteomes" id="UP000616724">
    <property type="component" value="Unassembled WGS sequence"/>
</dbReference>
<dbReference type="PANTHER" id="PTHR34075:SF5">
    <property type="entry name" value="BLR3430 PROTEIN"/>
    <property type="match status" value="1"/>
</dbReference>
<dbReference type="EMBL" id="BOOH01000001">
    <property type="protein sequence ID" value="GIH73608.1"/>
    <property type="molecule type" value="Genomic_DNA"/>
</dbReference>
<feature type="domain" description="ChsH2 C-terminal OB-fold" evidence="1">
    <location>
        <begin position="54"/>
        <end position="117"/>
    </location>
</feature>
<keyword evidence="3" id="KW-1185">Reference proteome</keyword>
<gene>
    <name evidence="2" type="ORF">Plo01_00370</name>
</gene>
<dbReference type="SUPFAM" id="SSF50249">
    <property type="entry name" value="Nucleic acid-binding proteins"/>
    <property type="match status" value="1"/>
</dbReference>
<accession>A0A8J3W2V0</accession>
<protein>
    <recommendedName>
        <fullName evidence="1">ChsH2 C-terminal OB-fold domain-containing protein</fullName>
    </recommendedName>
</protein>
<proteinExistence type="predicted"/>
<dbReference type="InterPro" id="IPR002878">
    <property type="entry name" value="ChsH2_C"/>
</dbReference>